<dbReference type="Pfam" id="PF10511">
    <property type="entry name" value="Cementoin"/>
    <property type="match status" value="1"/>
</dbReference>
<dbReference type="EMBL" id="DS234196">
    <property type="protein sequence ID" value="EDS33150.1"/>
    <property type="molecule type" value="Genomic_DNA"/>
</dbReference>
<protein>
    <submittedName>
        <fullName evidence="3 4">Uncharacterized protein</fullName>
    </submittedName>
</protein>
<dbReference type="InterPro" id="IPR019541">
    <property type="entry name" value="Trappin_transglut-bd_rpt"/>
</dbReference>
<dbReference type="InParanoid" id="B0XL19"/>
<evidence type="ECO:0000256" key="1">
    <source>
        <dbReference type="ARBA" id="ARBA00022737"/>
    </source>
</evidence>
<dbReference type="OrthoDB" id="7737892at2759"/>
<evidence type="ECO:0000313" key="5">
    <source>
        <dbReference type="Proteomes" id="UP000002320"/>
    </source>
</evidence>
<keyword evidence="5" id="KW-1185">Reference proteome</keyword>
<dbReference type="VEuPathDB" id="VectorBase:CPIJ020134"/>
<feature type="region of interest" description="Disordered" evidence="2">
    <location>
        <begin position="1"/>
        <end position="60"/>
    </location>
</feature>
<gene>
    <name evidence="4" type="primary">6054428</name>
    <name evidence="3" type="ORF">CpipJ_CPIJ020134</name>
</gene>
<dbReference type="HOGENOM" id="CLU_1138976_0_0_1"/>
<keyword evidence="1" id="KW-0677">Repeat</keyword>
<organism>
    <name type="scientific">Culex quinquefasciatus</name>
    <name type="common">Southern house mosquito</name>
    <name type="synonym">Culex pungens</name>
    <dbReference type="NCBI Taxonomy" id="7176"/>
    <lineage>
        <taxon>Eukaryota</taxon>
        <taxon>Metazoa</taxon>
        <taxon>Ecdysozoa</taxon>
        <taxon>Arthropoda</taxon>
        <taxon>Hexapoda</taxon>
        <taxon>Insecta</taxon>
        <taxon>Pterygota</taxon>
        <taxon>Neoptera</taxon>
        <taxon>Endopterygota</taxon>
        <taxon>Diptera</taxon>
        <taxon>Nematocera</taxon>
        <taxon>Culicoidea</taxon>
        <taxon>Culicidae</taxon>
        <taxon>Culicinae</taxon>
        <taxon>Culicini</taxon>
        <taxon>Culex</taxon>
        <taxon>Culex</taxon>
    </lineage>
</organism>
<dbReference type="AlphaFoldDB" id="B0XL19"/>
<dbReference type="VEuPathDB" id="VectorBase:CQUJHB000853"/>
<feature type="compositionally biased region" description="Polar residues" evidence="2">
    <location>
        <begin position="7"/>
        <end position="49"/>
    </location>
</feature>
<dbReference type="STRING" id="7176.B0XL19"/>
<name>B0XL19_CULQU</name>
<sequence>MDGDESMNGQGPQNGQLPPNGQVPLNGQLPPNGQFPPNGQLPPNGQFGQQPHGFRPGADPYMQWFSQQQQVYVSEMFCQQQEVLQQQQAANEQQQRAFMEQQEQLLRNVITRINVQAPPTFWTRLRTTSRSSECQCLLNIWHDAAMIEKQIAAVQALDLKPKFSRKQVKSGPAGDRVVQARPDGCVAHECTDCGLVGHKEGYCRSAEKVRKKYVSTKVVKVNTCSVDDRRKYGGCNSTPVQLKK</sequence>
<dbReference type="VEuPathDB" id="VectorBase:CQUJHB016333"/>
<proteinExistence type="predicted"/>
<evidence type="ECO:0000313" key="3">
    <source>
        <dbReference type="EMBL" id="EDS33150.1"/>
    </source>
</evidence>
<reference evidence="4" key="2">
    <citation type="submission" date="2020-05" db="UniProtKB">
        <authorList>
            <consortium name="EnsemblMetazoa"/>
        </authorList>
    </citation>
    <scope>IDENTIFICATION</scope>
    <source>
        <strain evidence="4">JHB</strain>
    </source>
</reference>
<evidence type="ECO:0000313" key="4">
    <source>
        <dbReference type="EnsemblMetazoa" id="CPIJ020134-PA"/>
    </source>
</evidence>
<evidence type="ECO:0000256" key="2">
    <source>
        <dbReference type="SAM" id="MobiDB-lite"/>
    </source>
</evidence>
<dbReference type="KEGG" id="cqu:CpipJ_CPIJ020134"/>
<accession>B0XL19</accession>
<dbReference type="EnsemblMetazoa" id="CPIJ020134-RA">
    <property type="protein sequence ID" value="CPIJ020134-PA"/>
    <property type="gene ID" value="CPIJ020134"/>
</dbReference>
<reference evidence="3" key="1">
    <citation type="submission" date="2007-03" db="EMBL/GenBank/DDBJ databases">
        <title>Annotation of Culex pipiens quinquefasciatus.</title>
        <authorList>
            <consortium name="The Broad Institute Genome Sequencing Platform"/>
            <person name="Atkinson P.W."/>
            <person name="Hemingway J."/>
            <person name="Christensen B.M."/>
            <person name="Higgs S."/>
            <person name="Kodira C."/>
            <person name="Hannick L."/>
            <person name="Megy K."/>
            <person name="O'Leary S."/>
            <person name="Pearson M."/>
            <person name="Haas B.J."/>
            <person name="Mauceli E."/>
            <person name="Wortman J.R."/>
            <person name="Lee N.H."/>
            <person name="Guigo R."/>
            <person name="Stanke M."/>
            <person name="Alvarado L."/>
            <person name="Amedeo P."/>
            <person name="Antoine C.H."/>
            <person name="Arensburger P."/>
            <person name="Bidwell S.L."/>
            <person name="Crawford M."/>
            <person name="Camaro F."/>
            <person name="Devon K."/>
            <person name="Engels R."/>
            <person name="Hammond M."/>
            <person name="Howarth C."/>
            <person name="Koehrsen M."/>
            <person name="Lawson D."/>
            <person name="Montgomery P."/>
            <person name="Nene V."/>
            <person name="Nusbaum C."/>
            <person name="Puiu D."/>
            <person name="Romero-Severson J."/>
            <person name="Severson D.W."/>
            <person name="Shumway M."/>
            <person name="Sisk P."/>
            <person name="Stolte C."/>
            <person name="Zeng Q."/>
            <person name="Eisenstadt E."/>
            <person name="Fraser-Liggett C."/>
            <person name="Strausberg R."/>
            <person name="Galagan J."/>
            <person name="Birren B."/>
            <person name="Collins F.H."/>
        </authorList>
    </citation>
    <scope>NUCLEOTIDE SEQUENCE [LARGE SCALE GENOMIC DNA]</scope>
    <source>
        <strain evidence="3">JHB</strain>
    </source>
</reference>
<dbReference type="Proteomes" id="UP000002320">
    <property type="component" value="Unassembled WGS sequence"/>
</dbReference>